<dbReference type="PANTHER" id="PTHR30026:SF20">
    <property type="entry name" value="OUTER MEMBRANE PROTEIN TOLC"/>
    <property type="match status" value="1"/>
</dbReference>
<dbReference type="GO" id="GO:0015562">
    <property type="term" value="F:efflux transmembrane transporter activity"/>
    <property type="evidence" value="ECO:0007669"/>
    <property type="project" value="InterPro"/>
</dbReference>
<keyword evidence="5" id="KW-0812">Transmembrane</keyword>
<dbReference type="Pfam" id="PF02321">
    <property type="entry name" value="OEP"/>
    <property type="match status" value="2"/>
</dbReference>
<keyword evidence="7" id="KW-0998">Cell outer membrane</keyword>
<evidence type="ECO:0000256" key="4">
    <source>
        <dbReference type="ARBA" id="ARBA00022452"/>
    </source>
</evidence>
<evidence type="ECO:0000256" key="5">
    <source>
        <dbReference type="ARBA" id="ARBA00022692"/>
    </source>
</evidence>
<evidence type="ECO:0000313" key="10">
    <source>
        <dbReference type="Proteomes" id="UP000462014"/>
    </source>
</evidence>
<dbReference type="SUPFAM" id="SSF56954">
    <property type="entry name" value="Outer membrane efflux proteins (OEP)"/>
    <property type="match status" value="1"/>
</dbReference>
<dbReference type="PANTHER" id="PTHR30026">
    <property type="entry name" value="OUTER MEMBRANE PROTEIN TOLC"/>
    <property type="match status" value="1"/>
</dbReference>
<feature type="signal peptide" evidence="8">
    <location>
        <begin position="1"/>
        <end position="23"/>
    </location>
</feature>
<keyword evidence="6" id="KW-0472">Membrane</keyword>
<evidence type="ECO:0000313" key="9">
    <source>
        <dbReference type="EMBL" id="MVN21818.1"/>
    </source>
</evidence>
<sequence>MKLTKFLPVLLLCLFFLKPVTYAQQAAPLLTLEDAVSIALKNNYNIQLAKNNTAISAANVSIGNAGYLPVLTANASTSSSILNINQTRSDGTVNKIPRLHNSSDTYGPNINWTIFDGFAMFANYDQLKQLNKLSQVQQRDTIQSTLASVISTYYNLINQTQQLLALKEEIQISRLQLRYASDRYSVGRAAKLDVLNAQVNFNTDTTNFLTQIQQFNTTKINFNRLLVRKLNEDFSVPDTIVIQNQPVLADIIAQAQKSNPAILASQINKRLTEINLKQVRALRYPAIGVNSGYAFSNSTTPAGFTQTQNTKGLNYGLTASINIFDGFNQVRRERVAKLQINGAGIRASQIQQLVETQINALYIDFLSGLDLIRVGQSNVEIARQNLNITLEKYRLGNITPLEVREAQRNYLDAKTRFFTNQYQTKLSEISLKEITGNISLN</sequence>
<dbReference type="GO" id="GO:0015288">
    <property type="term" value="F:porin activity"/>
    <property type="evidence" value="ECO:0007669"/>
    <property type="project" value="TreeGrafter"/>
</dbReference>
<dbReference type="InterPro" id="IPR003423">
    <property type="entry name" value="OMP_efflux"/>
</dbReference>
<organism evidence="9 10">
    <name type="scientific">Mucilaginibacter arboris</name>
    <dbReference type="NCBI Taxonomy" id="2682090"/>
    <lineage>
        <taxon>Bacteria</taxon>
        <taxon>Pseudomonadati</taxon>
        <taxon>Bacteroidota</taxon>
        <taxon>Sphingobacteriia</taxon>
        <taxon>Sphingobacteriales</taxon>
        <taxon>Sphingobacteriaceae</taxon>
        <taxon>Mucilaginibacter</taxon>
    </lineage>
</organism>
<name>A0A7K1SX56_9SPHI</name>
<dbReference type="Proteomes" id="UP000462014">
    <property type="component" value="Unassembled WGS sequence"/>
</dbReference>
<gene>
    <name evidence="9" type="ORF">GO621_09735</name>
</gene>
<evidence type="ECO:0000256" key="6">
    <source>
        <dbReference type="ARBA" id="ARBA00023136"/>
    </source>
</evidence>
<comment type="subcellular location">
    <subcellularLocation>
        <location evidence="1">Cell outer membrane</location>
    </subcellularLocation>
</comment>
<evidence type="ECO:0000256" key="7">
    <source>
        <dbReference type="ARBA" id="ARBA00023237"/>
    </source>
</evidence>
<feature type="chain" id="PRO_5029850020" evidence="8">
    <location>
        <begin position="24"/>
        <end position="441"/>
    </location>
</feature>
<keyword evidence="4" id="KW-1134">Transmembrane beta strand</keyword>
<protein>
    <submittedName>
        <fullName evidence="9">TolC family protein</fullName>
    </submittedName>
</protein>
<dbReference type="InterPro" id="IPR051906">
    <property type="entry name" value="TolC-like"/>
</dbReference>
<dbReference type="AlphaFoldDB" id="A0A7K1SX56"/>
<keyword evidence="3" id="KW-0813">Transport</keyword>
<comment type="caution">
    <text evidence="9">The sequence shown here is derived from an EMBL/GenBank/DDBJ whole genome shotgun (WGS) entry which is preliminary data.</text>
</comment>
<comment type="similarity">
    <text evidence="2">Belongs to the outer membrane factor (OMF) (TC 1.B.17) family.</text>
</comment>
<dbReference type="GO" id="GO:0009279">
    <property type="term" value="C:cell outer membrane"/>
    <property type="evidence" value="ECO:0007669"/>
    <property type="project" value="UniProtKB-SubCell"/>
</dbReference>
<dbReference type="RefSeq" id="WP_157566467.1">
    <property type="nucleotide sequence ID" value="NZ_WPIK01000007.1"/>
</dbReference>
<evidence type="ECO:0000256" key="3">
    <source>
        <dbReference type="ARBA" id="ARBA00022448"/>
    </source>
</evidence>
<accession>A0A7K1SX56</accession>
<keyword evidence="10" id="KW-1185">Reference proteome</keyword>
<keyword evidence="8" id="KW-0732">Signal</keyword>
<evidence type="ECO:0000256" key="2">
    <source>
        <dbReference type="ARBA" id="ARBA00007613"/>
    </source>
</evidence>
<proteinExistence type="inferred from homology"/>
<evidence type="ECO:0000256" key="1">
    <source>
        <dbReference type="ARBA" id="ARBA00004442"/>
    </source>
</evidence>
<dbReference type="GO" id="GO:1990281">
    <property type="term" value="C:efflux pump complex"/>
    <property type="evidence" value="ECO:0007669"/>
    <property type="project" value="TreeGrafter"/>
</dbReference>
<dbReference type="Gene3D" id="1.20.1600.10">
    <property type="entry name" value="Outer membrane efflux proteins (OEP)"/>
    <property type="match status" value="1"/>
</dbReference>
<evidence type="ECO:0000256" key="8">
    <source>
        <dbReference type="SAM" id="SignalP"/>
    </source>
</evidence>
<reference evidence="9 10" key="1">
    <citation type="submission" date="2019-12" db="EMBL/GenBank/DDBJ databases">
        <title>Mucilaginibacter sp. HMF7410 genome sequencing and assembly.</title>
        <authorList>
            <person name="Kang H."/>
            <person name="Cha I."/>
            <person name="Kim H."/>
            <person name="Joh K."/>
        </authorList>
    </citation>
    <scope>NUCLEOTIDE SEQUENCE [LARGE SCALE GENOMIC DNA]</scope>
    <source>
        <strain evidence="9 10">HMF7410</strain>
    </source>
</reference>
<dbReference type="EMBL" id="WPIK01000007">
    <property type="protein sequence ID" value="MVN21818.1"/>
    <property type="molecule type" value="Genomic_DNA"/>
</dbReference>